<dbReference type="OrthoDB" id="6932368at2759"/>
<keyword evidence="2" id="KW-1185">Reference proteome</keyword>
<dbReference type="PANTHER" id="PTHR24559">
    <property type="entry name" value="TRANSPOSON TY3-I GAG-POL POLYPROTEIN"/>
    <property type="match status" value="1"/>
</dbReference>
<dbReference type="Proteomes" id="UP000499080">
    <property type="component" value="Unassembled WGS sequence"/>
</dbReference>
<evidence type="ECO:0008006" key="3">
    <source>
        <dbReference type="Google" id="ProtNLM"/>
    </source>
</evidence>
<organism evidence="1 2">
    <name type="scientific">Araneus ventricosus</name>
    <name type="common">Orbweaver spider</name>
    <name type="synonym">Epeira ventricosa</name>
    <dbReference type="NCBI Taxonomy" id="182803"/>
    <lineage>
        <taxon>Eukaryota</taxon>
        <taxon>Metazoa</taxon>
        <taxon>Ecdysozoa</taxon>
        <taxon>Arthropoda</taxon>
        <taxon>Chelicerata</taxon>
        <taxon>Arachnida</taxon>
        <taxon>Araneae</taxon>
        <taxon>Araneomorphae</taxon>
        <taxon>Entelegynae</taxon>
        <taxon>Araneoidea</taxon>
        <taxon>Araneidae</taxon>
        <taxon>Araneus</taxon>
    </lineage>
</organism>
<evidence type="ECO:0000313" key="1">
    <source>
        <dbReference type="EMBL" id="GBL74002.1"/>
    </source>
</evidence>
<proteinExistence type="predicted"/>
<sequence length="296" mass="33440">MPVSFFFIVPNKSRPPHAGGGLPTGPLPALHPFWVGRASMAADRSHTHSRLFLHHRSTGFRFLIDIGAAVSCSPRRLTKYRVAQDNTLYAVNGAKTLNLDLGLRRKFSWSFIVTDISHPIIGSDFLERFELLVDIKNRRLIDSLNFLSAKGVKAPGNTLGLTVISNQSPFHTILSKFRELLTPMSGDVDTPHNFEHCIETKGPLVFSKVTLLNPEKLKFLKLEFHTLMEQGIIRQSQTAFSSPIHFVKKPNGDWRICGDFRKLSAITIPDRYPLPHIPDFSHYLSSKNYIQQDRLS</sequence>
<evidence type="ECO:0000313" key="2">
    <source>
        <dbReference type="Proteomes" id="UP000499080"/>
    </source>
</evidence>
<comment type="caution">
    <text evidence="1">The sequence shown here is derived from an EMBL/GenBank/DDBJ whole genome shotgun (WGS) entry which is preliminary data.</text>
</comment>
<dbReference type="AlphaFoldDB" id="A0A4Y2A2J3"/>
<name>A0A4Y2A2J3_ARAVE</name>
<dbReference type="InterPro" id="IPR053134">
    <property type="entry name" value="RNA-dir_DNA_polymerase"/>
</dbReference>
<dbReference type="SUPFAM" id="SSF56672">
    <property type="entry name" value="DNA/RNA polymerases"/>
    <property type="match status" value="1"/>
</dbReference>
<accession>A0A4Y2A2J3</accession>
<dbReference type="GO" id="GO:0071897">
    <property type="term" value="P:DNA biosynthetic process"/>
    <property type="evidence" value="ECO:0007669"/>
    <property type="project" value="UniProtKB-ARBA"/>
</dbReference>
<gene>
    <name evidence="1" type="ORF">AVEN_230921_1</name>
</gene>
<dbReference type="Gene3D" id="3.10.10.10">
    <property type="entry name" value="HIV Type 1 Reverse Transcriptase, subunit A, domain 1"/>
    <property type="match status" value="1"/>
</dbReference>
<dbReference type="InterPro" id="IPR043502">
    <property type="entry name" value="DNA/RNA_pol_sf"/>
</dbReference>
<reference evidence="1 2" key="1">
    <citation type="journal article" date="2019" name="Sci. Rep.">
        <title>Orb-weaving spider Araneus ventricosus genome elucidates the spidroin gene catalogue.</title>
        <authorList>
            <person name="Kono N."/>
            <person name="Nakamura H."/>
            <person name="Ohtoshi R."/>
            <person name="Moran D.A.P."/>
            <person name="Shinohara A."/>
            <person name="Yoshida Y."/>
            <person name="Fujiwara M."/>
            <person name="Mori M."/>
            <person name="Tomita M."/>
            <person name="Arakawa K."/>
        </authorList>
    </citation>
    <scope>NUCLEOTIDE SEQUENCE [LARGE SCALE GENOMIC DNA]</scope>
</reference>
<dbReference type="PANTHER" id="PTHR24559:SF444">
    <property type="entry name" value="REVERSE TRANSCRIPTASE DOMAIN-CONTAINING PROTEIN"/>
    <property type="match status" value="1"/>
</dbReference>
<dbReference type="EMBL" id="BGPR01000004">
    <property type="protein sequence ID" value="GBL74002.1"/>
    <property type="molecule type" value="Genomic_DNA"/>
</dbReference>
<protein>
    <recommendedName>
        <fullName evidence="3">Retrovirus-related Pol polyprotein from transposon opus</fullName>
    </recommendedName>
</protein>